<reference evidence="8" key="2">
    <citation type="submission" date="2021-03" db="UniProtKB">
        <authorList>
            <consortium name="EnsemblPlants"/>
        </authorList>
    </citation>
    <scope>IDENTIFICATION</scope>
</reference>
<dbReference type="PANTHER" id="PTHR33405:SF18">
    <property type="entry name" value="PROTEIN FLX-LIKE 4"/>
    <property type="match status" value="1"/>
</dbReference>
<evidence type="ECO:0000256" key="7">
    <source>
        <dbReference type="SAM" id="MobiDB-lite"/>
    </source>
</evidence>
<dbReference type="EnsemblPlants" id="AUR62028401-RA">
    <property type="protein sequence ID" value="AUR62028401-RA:cds"/>
    <property type="gene ID" value="AUR62028401"/>
</dbReference>
<evidence type="ECO:0000256" key="1">
    <source>
        <dbReference type="ARBA" id="ARBA00005405"/>
    </source>
</evidence>
<evidence type="ECO:0000313" key="8">
    <source>
        <dbReference type="EnsemblPlants" id="AUR62028401-RA:cds"/>
    </source>
</evidence>
<evidence type="ECO:0000256" key="6">
    <source>
        <dbReference type="SAM" id="Coils"/>
    </source>
</evidence>
<evidence type="ECO:0008006" key="10">
    <source>
        <dbReference type="Google" id="ProtNLM"/>
    </source>
</evidence>
<dbReference type="GO" id="GO:0030154">
    <property type="term" value="P:cell differentiation"/>
    <property type="evidence" value="ECO:0007669"/>
    <property type="project" value="UniProtKB-KW"/>
</dbReference>
<accession>A0A803MFI3</accession>
<evidence type="ECO:0000256" key="5">
    <source>
        <dbReference type="ARBA" id="ARBA00023089"/>
    </source>
</evidence>
<keyword evidence="2" id="KW-0217">Developmental protein</keyword>
<evidence type="ECO:0000256" key="3">
    <source>
        <dbReference type="ARBA" id="ARBA00022782"/>
    </source>
</evidence>
<feature type="coiled-coil region" evidence="6">
    <location>
        <begin position="171"/>
        <end position="198"/>
    </location>
</feature>
<dbReference type="KEGG" id="cqi:110721926"/>
<dbReference type="Proteomes" id="UP000596660">
    <property type="component" value="Unplaced"/>
</dbReference>
<dbReference type="GO" id="GO:0009908">
    <property type="term" value="P:flower development"/>
    <property type="evidence" value="ECO:0007669"/>
    <property type="project" value="UniProtKB-KW"/>
</dbReference>
<dbReference type="PANTHER" id="PTHR33405">
    <property type="entry name" value="PROTEIN FLX-LIKE 2"/>
    <property type="match status" value="1"/>
</dbReference>
<reference evidence="8" key="1">
    <citation type="journal article" date="2017" name="Nature">
        <title>The genome of Chenopodium quinoa.</title>
        <authorList>
            <person name="Jarvis D.E."/>
            <person name="Ho Y.S."/>
            <person name="Lightfoot D.J."/>
            <person name="Schmoeckel S.M."/>
            <person name="Li B."/>
            <person name="Borm T.J.A."/>
            <person name="Ohyanagi H."/>
            <person name="Mineta K."/>
            <person name="Michell C.T."/>
            <person name="Saber N."/>
            <person name="Kharbatia N.M."/>
            <person name="Rupper R.R."/>
            <person name="Sharp A.R."/>
            <person name="Dally N."/>
            <person name="Boughton B.A."/>
            <person name="Woo Y.H."/>
            <person name="Gao G."/>
            <person name="Schijlen E.G.W.M."/>
            <person name="Guo X."/>
            <person name="Momin A.A."/>
            <person name="Negrao S."/>
            <person name="Al-Babili S."/>
            <person name="Gehring C."/>
            <person name="Roessner U."/>
            <person name="Jung C."/>
            <person name="Murphy K."/>
            <person name="Arold S.T."/>
            <person name="Gojobori T."/>
            <person name="van der Linden C.G."/>
            <person name="van Loo E.N."/>
            <person name="Jellen E.N."/>
            <person name="Maughan P.J."/>
            <person name="Tester M."/>
        </authorList>
    </citation>
    <scope>NUCLEOTIDE SEQUENCE [LARGE SCALE GENOMIC DNA]</scope>
    <source>
        <strain evidence="8">cv. PI 614886</strain>
    </source>
</reference>
<gene>
    <name evidence="8" type="primary">LOC110721926</name>
</gene>
<evidence type="ECO:0000256" key="2">
    <source>
        <dbReference type="ARBA" id="ARBA00022473"/>
    </source>
</evidence>
<evidence type="ECO:0000313" key="9">
    <source>
        <dbReference type="Proteomes" id="UP000596660"/>
    </source>
</evidence>
<dbReference type="GeneID" id="110721926"/>
<feature type="region of interest" description="Disordered" evidence="7">
    <location>
        <begin position="1"/>
        <end position="20"/>
    </location>
</feature>
<comment type="similarity">
    <text evidence="1">Belongs to the FLX family.</text>
</comment>
<name>A0A803MFI3_CHEQI</name>
<keyword evidence="9" id="KW-1185">Reference proteome</keyword>
<keyword evidence="4 6" id="KW-0175">Coiled coil</keyword>
<dbReference type="SMR" id="A0A803MFI3"/>
<organism evidence="8 9">
    <name type="scientific">Chenopodium quinoa</name>
    <name type="common">Quinoa</name>
    <dbReference type="NCBI Taxonomy" id="63459"/>
    <lineage>
        <taxon>Eukaryota</taxon>
        <taxon>Viridiplantae</taxon>
        <taxon>Streptophyta</taxon>
        <taxon>Embryophyta</taxon>
        <taxon>Tracheophyta</taxon>
        <taxon>Spermatophyta</taxon>
        <taxon>Magnoliopsida</taxon>
        <taxon>eudicotyledons</taxon>
        <taxon>Gunneridae</taxon>
        <taxon>Pentapetalae</taxon>
        <taxon>Caryophyllales</taxon>
        <taxon>Chenopodiaceae</taxon>
        <taxon>Chenopodioideae</taxon>
        <taxon>Atripliceae</taxon>
        <taxon>Chenopodium</taxon>
    </lineage>
</organism>
<dbReference type="OMA" id="GEGMNPY"/>
<protein>
    <recommendedName>
        <fullName evidence="10">Protein FLX-like 4</fullName>
    </recommendedName>
</protein>
<keyword evidence="3" id="KW-0221">Differentiation</keyword>
<dbReference type="OrthoDB" id="1899348at2759"/>
<feature type="coiled-coil region" evidence="6">
    <location>
        <begin position="105"/>
        <end position="132"/>
    </location>
</feature>
<keyword evidence="5" id="KW-0287">Flowering</keyword>
<dbReference type="Gramene" id="AUR62028401-RA">
    <property type="protein sequence ID" value="AUR62028401-RA:cds"/>
    <property type="gene ID" value="AUR62028401"/>
</dbReference>
<dbReference type="InterPro" id="IPR040353">
    <property type="entry name" value="FLX/FLX-like"/>
</dbReference>
<evidence type="ECO:0000256" key="4">
    <source>
        <dbReference type="ARBA" id="ARBA00023054"/>
    </source>
</evidence>
<dbReference type="RefSeq" id="XP_021756853.1">
    <property type="nucleotide sequence ID" value="XM_021901161.1"/>
</dbReference>
<dbReference type="AlphaFoldDB" id="A0A803MFI3"/>
<proteinExistence type="inferred from homology"/>
<sequence>MSGRGHLTVPGMMQHGPPPGNGTQIDEIDHLVMENKRLATSIAAMRQDRAMVDDEIRRLKAHIRSIETESDIQIRVLLEKIARMELGLKAGESVKKDLQQAHKDAQSLVAARQELTLKIKQASQDLDKWHTDIKRIPELLSKLDSMKLEHQRLRLAFEHEKHMNLDLVEHMQMKEKNLISMDREVETLQAKILDVEKRVQEPYDSTHPNQDAQYPSLYQSNDLYYDPYRRAAMEGTVSHSNSGEPSPAVGAFSNPHRHWVAYDPKFQSLPGNRD</sequence>